<gene>
    <name evidence="7" type="ORF">GCM10010211_63160</name>
</gene>
<feature type="compositionally biased region" description="Low complexity" evidence="4">
    <location>
        <begin position="471"/>
        <end position="482"/>
    </location>
</feature>
<dbReference type="EMBL" id="BMRP01000031">
    <property type="protein sequence ID" value="GGU88159.1"/>
    <property type="molecule type" value="Genomic_DNA"/>
</dbReference>
<evidence type="ECO:0000256" key="5">
    <source>
        <dbReference type="SAM" id="Phobius"/>
    </source>
</evidence>
<feature type="compositionally biased region" description="Gly residues" evidence="4">
    <location>
        <begin position="85"/>
        <end position="99"/>
    </location>
</feature>
<comment type="caution">
    <text evidence="7">The sequence shown here is derived from an EMBL/GenBank/DDBJ whole genome shotgun (WGS) entry which is preliminary data.</text>
</comment>
<feature type="region of interest" description="Disordered" evidence="4">
    <location>
        <begin position="541"/>
        <end position="599"/>
    </location>
</feature>
<feature type="compositionally biased region" description="Gly residues" evidence="4">
    <location>
        <begin position="15"/>
        <end position="25"/>
    </location>
</feature>
<evidence type="ECO:0000256" key="4">
    <source>
        <dbReference type="SAM" id="MobiDB-lite"/>
    </source>
</evidence>
<proteinExistence type="inferred from homology"/>
<evidence type="ECO:0000256" key="3">
    <source>
        <dbReference type="ARBA" id="ARBA00022840"/>
    </source>
</evidence>
<feature type="compositionally biased region" description="Low complexity" evidence="4">
    <location>
        <begin position="229"/>
        <end position="238"/>
    </location>
</feature>
<keyword evidence="2" id="KW-0547">Nucleotide-binding</keyword>
<dbReference type="InterPro" id="IPR011009">
    <property type="entry name" value="Kinase-like_dom_sf"/>
</dbReference>
<feature type="region of interest" description="Disordered" evidence="4">
    <location>
        <begin position="76"/>
        <end position="106"/>
    </location>
</feature>
<keyword evidence="5" id="KW-1133">Transmembrane helix</keyword>
<dbReference type="Gene3D" id="1.10.510.10">
    <property type="entry name" value="Transferase(Phosphotransferase) domain 1"/>
    <property type="match status" value="1"/>
</dbReference>
<feature type="compositionally biased region" description="Low complexity" evidence="4">
    <location>
        <begin position="541"/>
        <end position="569"/>
    </location>
</feature>
<keyword evidence="8" id="KW-1185">Reference proteome</keyword>
<evidence type="ECO:0000259" key="6">
    <source>
        <dbReference type="PROSITE" id="PS50011"/>
    </source>
</evidence>
<dbReference type="InterPro" id="IPR051931">
    <property type="entry name" value="PAK3-like"/>
</dbReference>
<name>A0ABQ2VK65_9ACTN</name>
<protein>
    <recommendedName>
        <fullName evidence="6">Protein kinase domain-containing protein</fullName>
    </recommendedName>
</protein>
<feature type="compositionally biased region" description="Gly residues" evidence="4">
    <location>
        <begin position="570"/>
        <end position="579"/>
    </location>
</feature>
<dbReference type="Proteomes" id="UP000654471">
    <property type="component" value="Unassembled WGS sequence"/>
</dbReference>
<reference evidence="8" key="1">
    <citation type="journal article" date="2019" name="Int. J. Syst. Evol. Microbiol.">
        <title>The Global Catalogue of Microorganisms (GCM) 10K type strain sequencing project: providing services to taxonomists for standard genome sequencing and annotation.</title>
        <authorList>
            <consortium name="The Broad Institute Genomics Platform"/>
            <consortium name="The Broad Institute Genome Sequencing Center for Infectious Disease"/>
            <person name="Wu L."/>
            <person name="Ma J."/>
        </authorList>
    </citation>
    <scope>NUCLEOTIDE SEQUENCE [LARGE SCALE GENOMIC DNA]</scope>
    <source>
        <strain evidence="8">JCM 3399</strain>
    </source>
</reference>
<comment type="similarity">
    <text evidence="1">Belongs to the protein kinase superfamily. STE Ser/Thr protein kinase family. STE20 subfamily.</text>
</comment>
<feature type="domain" description="Protein kinase" evidence="6">
    <location>
        <begin position="7"/>
        <end position="382"/>
    </location>
</feature>
<dbReference type="Pfam" id="PF07714">
    <property type="entry name" value="PK_Tyr_Ser-Thr"/>
    <property type="match status" value="1"/>
</dbReference>
<feature type="region of interest" description="Disordered" evidence="4">
    <location>
        <begin position="1"/>
        <end position="36"/>
    </location>
</feature>
<dbReference type="SMART" id="SM00220">
    <property type="entry name" value="S_TKc"/>
    <property type="match status" value="1"/>
</dbReference>
<dbReference type="PROSITE" id="PS50011">
    <property type="entry name" value="PROTEIN_KINASE_DOM"/>
    <property type="match status" value="1"/>
</dbReference>
<dbReference type="SUPFAM" id="SSF56112">
    <property type="entry name" value="Protein kinase-like (PK-like)"/>
    <property type="match status" value="1"/>
</dbReference>
<sequence length="743" mass="77428">MLAERYRLPVRPSGDGSGGDGGGAVDGFEAGLDAPPADRFADTRAFDTYSGQEVLVRQVPLPEVVDAEVVGADGGRPGFAESGFADGGGARSRRAGGGADRSPRDPVVRRVLEAATAAAQLPDHPLLDQVFDVFAQDGSLWIVGERLPARPLSALLAERTLSPHRAAEIAADVLTALRALHAHGWIHRNITARTVMVCDDGRAILTGLAAGAAQEALCGYDPVPGPGDGPAAGAASPGRTSLVKQARGAADDAPAPEERPTGLTGLAAERARQARLQVVGAVTERWAPEQAGPVGEGAAPAPEAGPAADLWAVGALLFRSVQGHPPFPEESAAELVRLVGAQPPAGAAECGALRPVVEALLCQDPAARPEFEELRARLRALIRTAPEPDLGSRLVTLPALEQGADPRRLPIVRRRGELVRRGRQKKVRARGEQPRPGADGRPAPVGRAQPSRPARIPEQPKPLRRPKAARPARPPRSASRPSGDPYEAQELLGHVGLGRAPQRARPGRAPRSLGRVLLTVILLLMVGGIAYAMVFLPKSGAASAGGPSGADLSGSSGAAPGGSPTPSAGRDGGGTGGSASPGTGEPQTTAPGNLAPGYELRTDPMGFQVAVPKGWQRRAETDRSQVRYTGGDFELVVVPGRDTTAQAGADPMAYQQDKEAELAPYRSSGWSSSSGLRRIDVGQTAMAEGTFTWRDSSGRQVYVRNLAMIHNGRYHIVMVIGPDAGRGEVDKLYEQASSAYRPN</sequence>
<feature type="region of interest" description="Disordered" evidence="4">
    <location>
        <begin position="411"/>
        <end position="487"/>
    </location>
</feature>
<dbReference type="InterPro" id="IPR000719">
    <property type="entry name" value="Prot_kinase_dom"/>
</dbReference>
<dbReference type="InterPro" id="IPR001245">
    <property type="entry name" value="Ser-Thr/Tyr_kinase_cat_dom"/>
</dbReference>
<keyword evidence="5" id="KW-0472">Membrane</keyword>
<feature type="compositionally biased region" description="Basic and acidic residues" evidence="4">
    <location>
        <begin position="411"/>
        <end position="420"/>
    </location>
</feature>
<accession>A0ABQ2VK65</accession>
<evidence type="ECO:0000256" key="2">
    <source>
        <dbReference type="ARBA" id="ARBA00022741"/>
    </source>
</evidence>
<evidence type="ECO:0000313" key="7">
    <source>
        <dbReference type="EMBL" id="GGU88159.1"/>
    </source>
</evidence>
<keyword evidence="5" id="KW-0812">Transmembrane</keyword>
<feature type="region of interest" description="Disordered" evidence="4">
    <location>
        <begin position="228"/>
        <end position="261"/>
    </location>
</feature>
<dbReference type="PANTHER" id="PTHR45832">
    <property type="entry name" value="SERINE/THREONINE-PROTEIN KINASE SAMKA-RELATED-RELATED"/>
    <property type="match status" value="1"/>
</dbReference>
<dbReference type="PANTHER" id="PTHR45832:SF22">
    <property type="entry name" value="SERINE_THREONINE-PROTEIN KINASE SAMKA-RELATED"/>
    <property type="match status" value="1"/>
</dbReference>
<evidence type="ECO:0000256" key="1">
    <source>
        <dbReference type="ARBA" id="ARBA00008874"/>
    </source>
</evidence>
<evidence type="ECO:0000313" key="8">
    <source>
        <dbReference type="Proteomes" id="UP000654471"/>
    </source>
</evidence>
<feature type="transmembrane region" description="Helical" evidence="5">
    <location>
        <begin position="513"/>
        <end position="536"/>
    </location>
</feature>
<organism evidence="7 8">
    <name type="scientific">Streptomyces albospinus</name>
    <dbReference type="NCBI Taxonomy" id="285515"/>
    <lineage>
        <taxon>Bacteria</taxon>
        <taxon>Bacillati</taxon>
        <taxon>Actinomycetota</taxon>
        <taxon>Actinomycetes</taxon>
        <taxon>Kitasatosporales</taxon>
        <taxon>Streptomycetaceae</taxon>
        <taxon>Streptomyces</taxon>
    </lineage>
</organism>
<keyword evidence="3" id="KW-0067">ATP-binding</keyword>